<gene>
    <name evidence="1" type="ORF">C5167_035496</name>
</gene>
<dbReference type="AlphaFoldDB" id="A0A4Y7KHG8"/>
<dbReference type="STRING" id="3469.A0A4Y7KHG8"/>
<sequence length="142" mass="15729">MSWEPAFFTVNEEGDRADTSKPSQQLNSITVSSRRPAILADGTYATRAAASETAISPSTLVQGSLASPVNLRSLILTGDFFLGAVVSRRDSFVKMLADKQFREAEEIKAKAQISHAQPDDLIDFYHLKSRKFIITTLYLTSW</sequence>
<organism evidence="1 2">
    <name type="scientific">Papaver somniferum</name>
    <name type="common">Opium poppy</name>
    <dbReference type="NCBI Taxonomy" id="3469"/>
    <lineage>
        <taxon>Eukaryota</taxon>
        <taxon>Viridiplantae</taxon>
        <taxon>Streptophyta</taxon>
        <taxon>Embryophyta</taxon>
        <taxon>Tracheophyta</taxon>
        <taxon>Spermatophyta</taxon>
        <taxon>Magnoliopsida</taxon>
        <taxon>Ranunculales</taxon>
        <taxon>Papaveraceae</taxon>
        <taxon>Papaveroideae</taxon>
        <taxon>Papaver</taxon>
    </lineage>
</organism>
<dbReference type="PANTHER" id="PTHR10635:SF0">
    <property type="entry name" value="COATOMER SUBUNIT BETA"/>
    <property type="match status" value="1"/>
</dbReference>
<dbReference type="GO" id="GO:0006891">
    <property type="term" value="P:intra-Golgi vesicle-mediated transport"/>
    <property type="evidence" value="ECO:0007669"/>
    <property type="project" value="TreeGrafter"/>
</dbReference>
<dbReference type="GO" id="GO:0006886">
    <property type="term" value="P:intracellular protein transport"/>
    <property type="evidence" value="ECO:0007669"/>
    <property type="project" value="InterPro"/>
</dbReference>
<protein>
    <submittedName>
        <fullName evidence="1">Uncharacterized protein</fullName>
    </submittedName>
</protein>
<proteinExistence type="predicted"/>
<dbReference type="InterPro" id="IPR016460">
    <property type="entry name" value="COPB1"/>
</dbReference>
<dbReference type="GO" id="GO:0006888">
    <property type="term" value="P:endoplasmic reticulum to Golgi vesicle-mediated transport"/>
    <property type="evidence" value="ECO:0007669"/>
    <property type="project" value="TreeGrafter"/>
</dbReference>
<dbReference type="Proteomes" id="UP000316621">
    <property type="component" value="Chromosome 7"/>
</dbReference>
<dbReference type="EMBL" id="CM010721">
    <property type="protein sequence ID" value="RZC72306.1"/>
    <property type="molecule type" value="Genomic_DNA"/>
</dbReference>
<dbReference type="PANTHER" id="PTHR10635">
    <property type="entry name" value="COATOMER SUBUNIT BETA"/>
    <property type="match status" value="1"/>
</dbReference>
<evidence type="ECO:0000313" key="1">
    <source>
        <dbReference type="EMBL" id="RZC72306.1"/>
    </source>
</evidence>
<reference evidence="1 2" key="1">
    <citation type="journal article" date="2018" name="Science">
        <title>The opium poppy genome and morphinan production.</title>
        <authorList>
            <person name="Guo L."/>
            <person name="Winzer T."/>
            <person name="Yang X."/>
            <person name="Li Y."/>
            <person name="Ning Z."/>
            <person name="He Z."/>
            <person name="Teodor R."/>
            <person name="Lu Y."/>
            <person name="Bowser T.A."/>
            <person name="Graham I.A."/>
            <person name="Ye K."/>
        </authorList>
    </citation>
    <scope>NUCLEOTIDE SEQUENCE [LARGE SCALE GENOMIC DNA]</scope>
    <source>
        <strain evidence="2">cv. HN1</strain>
        <tissue evidence="1">Leaves</tissue>
    </source>
</reference>
<accession>A0A4Y7KHG8</accession>
<dbReference type="Gramene" id="RZC72306">
    <property type="protein sequence ID" value="RZC72306"/>
    <property type="gene ID" value="C5167_035496"/>
</dbReference>
<keyword evidence="2" id="KW-1185">Reference proteome</keyword>
<dbReference type="GO" id="GO:0030126">
    <property type="term" value="C:COPI vesicle coat"/>
    <property type="evidence" value="ECO:0007669"/>
    <property type="project" value="TreeGrafter"/>
</dbReference>
<evidence type="ECO:0000313" key="2">
    <source>
        <dbReference type="Proteomes" id="UP000316621"/>
    </source>
</evidence>
<name>A0A4Y7KHG8_PAPSO</name>